<dbReference type="GO" id="GO:0016853">
    <property type="term" value="F:isomerase activity"/>
    <property type="evidence" value="ECO:0007669"/>
    <property type="project" value="UniProtKB-KW"/>
</dbReference>
<dbReference type="InterPro" id="IPR024775">
    <property type="entry name" value="DinB-like"/>
</dbReference>
<organism evidence="3 4">
    <name type="scientific">Nocardioides humi</name>
    <dbReference type="NCBI Taxonomy" id="449461"/>
    <lineage>
        <taxon>Bacteria</taxon>
        <taxon>Bacillati</taxon>
        <taxon>Actinomycetota</taxon>
        <taxon>Actinomycetes</taxon>
        <taxon>Propionibacteriales</taxon>
        <taxon>Nocardioidaceae</taxon>
        <taxon>Nocardioides</taxon>
    </lineage>
</organism>
<evidence type="ECO:0000256" key="1">
    <source>
        <dbReference type="SAM" id="MobiDB-lite"/>
    </source>
</evidence>
<keyword evidence="4" id="KW-1185">Reference proteome</keyword>
<comment type="caution">
    <text evidence="3">The sequence shown here is derived from an EMBL/GenBank/DDBJ whole genome shotgun (WGS) entry which is preliminary data.</text>
</comment>
<dbReference type="SUPFAM" id="SSF109854">
    <property type="entry name" value="DinB/YfiT-like putative metalloenzymes"/>
    <property type="match status" value="1"/>
</dbReference>
<evidence type="ECO:0000259" key="2">
    <source>
        <dbReference type="Pfam" id="PF12867"/>
    </source>
</evidence>
<dbReference type="InterPro" id="IPR034660">
    <property type="entry name" value="DinB/YfiT-like"/>
</dbReference>
<protein>
    <submittedName>
        <fullName evidence="3">Maleylpyruvate isomerase N-terminal domain-containing protein</fullName>
    </submittedName>
</protein>
<keyword evidence="3" id="KW-0413">Isomerase</keyword>
<feature type="domain" description="DinB-like" evidence="2">
    <location>
        <begin position="67"/>
        <end position="190"/>
    </location>
</feature>
<reference evidence="3 4" key="1">
    <citation type="journal article" date="2019" name="Int. J. Syst. Evol. Microbiol.">
        <title>The Global Catalogue of Microorganisms (GCM) 10K type strain sequencing project: providing services to taxonomists for standard genome sequencing and annotation.</title>
        <authorList>
            <consortium name="The Broad Institute Genomics Platform"/>
            <consortium name="The Broad Institute Genome Sequencing Center for Infectious Disease"/>
            <person name="Wu L."/>
            <person name="Ma J."/>
        </authorList>
    </citation>
    <scope>NUCLEOTIDE SEQUENCE [LARGE SCALE GENOMIC DNA]</scope>
    <source>
        <strain evidence="3 4">JCM 14942</strain>
    </source>
</reference>
<dbReference type="EMBL" id="BAAAOR010000030">
    <property type="protein sequence ID" value="GAA1533276.1"/>
    <property type="molecule type" value="Genomic_DNA"/>
</dbReference>
<accession>A0ABN2B5B2</accession>
<evidence type="ECO:0000313" key="3">
    <source>
        <dbReference type="EMBL" id="GAA1533276.1"/>
    </source>
</evidence>
<dbReference type="Pfam" id="PF12867">
    <property type="entry name" value="DinB_2"/>
    <property type="match status" value="1"/>
</dbReference>
<sequence>MTGSPLVSGDPAPEDGPVTNETAAIAPDTKDWTWVLDRPCPDCGFDAAAVDRGSFGAVIRDNAGFWATALADPLAGRRPAPDVWSPTEYACHVRDVHRVFAGRVQQMLTEDDPRFANWDQDEAAVAQRYDEQRAADVVPDLAGAAEAVATVYDGVPDDAWERPGRRSNGSVFTVETLGQYHLHDLVHHRWDVRWIMAP</sequence>
<feature type="region of interest" description="Disordered" evidence="1">
    <location>
        <begin position="1"/>
        <end position="22"/>
    </location>
</feature>
<proteinExistence type="predicted"/>
<dbReference type="Proteomes" id="UP001500842">
    <property type="component" value="Unassembled WGS sequence"/>
</dbReference>
<dbReference type="Gene3D" id="1.20.120.450">
    <property type="entry name" value="dinb family like domain"/>
    <property type="match status" value="1"/>
</dbReference>
<name>A0ABN2B5B2_9ACTN</name>
<gene>
    <name evidence="3" type="ORF">GCM10009788_40350</name>
</gene>
<evidence type="ECO:0000313" key="4">
    <source>
        <dbReference type="Proteomes" id="UP001500842"/>
    </source>
</evidence>